<keyword evidence="3 9" id="KW-0479">Metal-binding</keyword>
<protein>
    <recommendedName>
        <fullName evidence="9">Thiamine-phosphate synthase</fullName>
        <shortName evidence="9">TP synthase</shortName>
        <shortName evidence="9">TPS</shortName>
        <ecNumber evidence="9">2.5.1.3</ecNumber>
    </recommendedName>
    <alternativeName>
        <fullName evidence="9">Thiamine-phosphate pyrophosphorylase</fullName>
        <shortName evidence="9">TMP pyrophosphorylase</shortName>
        <shortName evidence="9">TMP-PPase</shortName>
    </alternativeName>
</protein>
<proteinExistence type="inferred from homology"/>
<organism evidence="11 12">
    <name type="scientific">Alloiococcus otitis ATCC 51267</name>
    <dbReference type="NCBI Taxonomy" id="883081"/>
    <lineage>
        <taxon>Bacteria</taxon>
        <taxon>Bacillati</taxon>
        <taxon>Bacillota</taxon>
        <taxon>Bacilli</taxon>
        <taxon>Lactobacillales</taxon>
        <taxon>Carnobacteriaceae</taxon>
        <taxon>Alloiococcus</taxon>
    </lineage>
</organism>
<feature type="binding site" evidence="9">
    <location>
        <position position="190"/>
    </location>
    <ligand>
        <name>2-[(2R,5Z)-2-carboxy-4-methylthiazol-5(2H)-ylidene]ethyl phosphate</name>
        <dbReference type="ChEBI" id="CHEBI:62899"/>
    </ligand>
</feature>
<evidence type="ECO:0000256" key="5">
    <source>
        <dbReference type="ARBA" id="ARBA00022977"/>
    </source>
</evidence>
<dbReference type="Gene3D" id="3.20.20.70">
    <property type="entry name" value="Aldolase class I"/>
    <property type="match status" value="1"/>
</dbReference>
<keyword evidence="2 9" id="KW-0808">Transferase</keyword>
<feature type="binding site" evidence="9">
    <location>
        <position position="121"/>
    </location>
    <ligand>
        <name>4-amino-2-methyl-5-(diphosphooxymethyl)pyrimidine</name>
        <dbReference type="ChEBI" id="CHEBI:57841"/>
    </ligand>
</feature>
<dbReference type="UniPathway" id="UPA00060">
    <property type="reaction ID" value="UER00141"/>
</dbReference>
<dbReference type="GO" id="GO:0000287">
    <property type="term" value="F:magnesium ion binding"/>
    <property type="evidence" value="ECO:0007669"/>
    <property type="project" value="UniProtKB-UniRule"/>
</dbReference>
<dbReference type="Pfam" id="PF02581">
    <property type="entry name" value="TMP-TENI"/>
    <property type="match status" value="1"/>
</dbReference>
<evidence type="ECO:0000313" key="12">
    <source>
        <dbReference type="Proteomes" id="UP000009875"/>
    </source>
</evidence>
<comment type="catalytic activity">
    <reaction evidence="6 9">
        <text>4-methyl-5-(2-phosphooxyethyl)-thiazole + 4-amino-2-methyl-5-(diphosphooxymethyl)pyrimidine + H(+) = thiamine phosphate + diphosphate</text>
        <dbReference type="Rhea" id="RHEA:22328"/>
        <dbReference type="ChEBI" id="CHEBI:15378"/>
        <dbReference type="ChEBI" id="CHEBI:33019"/>
        <dbReference type="ChEBI" id="CHEBI:37575"/>
        <dbReference type="ChEBI" id="CHEBI:57841"/>
        <dbReference type="ChEBI" id="CHEBI:58296"/>
        <dbReference type="EC" id="2.5.1.3"/>
    </reaction>
</comment>
<feature type="domain" description="Thiamine phosphate synthase/TenI" evidence="10">
    <location>
        <begin position="12"/>
        <end position="213"/>
    </location>
</feature>
<accession>K9ERB8</accession>
<feature type="binding site" evidence="9">
    <location>
        <position position="77"/>
    </location>
    <ligand>
        <name>4-amino-2-methyl-5-(diphosphooxymethyl)pyrimidine</name>
        <dbReference type="ChEBI" id="CHEBI:57841"/>
    </ligand>
</feature>
<evidence type="ECO:0000256" key="7">
    <source>
        <dbReference type="ARBA" id="ARBA00047851"/>
    </source>
</evidence>
<dbReference type="GO" id="GO:0004789">
    <property type="term" value="F:thiamine-phosphate diphosphorylase activity"/>
    <property type="evidence" value="ECO:0007669"/>
    <property type="project" value="UniProtKB-UniRule"/>
</dbReference>
<dbReference type="STRING" id="883081.HMPREF9698_00959"/>
<comment type="catalytic activity">
    <reaction evidence="7 9">
        <text>2-(2-carboxy-4-methylthiazol-5-yl)ethyl phosphate + 4-amino-2-methyl-5-(diphosphooxymethyl)pyrimidine + 2 H(+) = thiamine phosphate + CO2 + diphosphate</text>
        <dbReference type="Rhea" id="RHEA:47848"/>
        <dbReference type="ChEBI" id="CHEBI:15378"/>
        <dbReference type="ChEBI" id="CHEBI:16526"/>
        <dbReference type="ChEBI" id="CHEBI:33019"/>
        <dbReference type="ChEBI" id="CHEBI:37575"/>
        <dbReference type="ChEBI" id="CHEBI:57841"/>
        <dbReference type="ChEBI" id="CHEBI:62890"/>
        <dbReference type="EC" id="2.5.1.3"/>
    </reaction>
</comment>
<evidence type="ECO:0000256" key="1">
    <source>
        <dbReference type="ARBA" id="ARBA00005165"/>
    </source>
</evidence>
<evidence type="ECO:0000256" key="8">
    <source>
        <dbReference type="ARBA" id="ARBA00047883"/>
    </source>
</evidence>
<dbReference type="EC" id="2.5.1.3" evidence="9"/>
<comment type="catalytic activity">
    <reaction evidence="8 9">
        <text>2-[(2R,5Z)-2-carboxy-4-methylthiazol-5(2H)-ylidene]ethyl phosphate + 4-amino-2-methyl-5-(diphosphooxymethyl)pyrimidine + 2 H(+) = thiamine phosphate + CO2 + diphosphate</text>
        <dbReference type="Rhea" id="RHEA:47844"/>
        <dbReference type="ChEBI" id="CHEBI:15378"/>
        <dbReference type="ChEBI" id="CHEBI:16526"/>
        <dbReference type="ChEBI" id="CHEBI:33019"/>
        <dbReference type="ChEBI" id="CHEBI:37575"/>
        <dbReference type="ChEBI" id="CHEBI:57841"/>
        <dbReference type="ChEBI" id="CHEBI:62899"/>
        <dbReference type="EC" id="2.5.1.3"/>
    </reaction>
</comment>
<comment type="cofactor">
    <cofactor evidence="9">
        <name>Mg(2+)</name>
        <dbReference type="ChEBI" id="CHEBI:18420"/>
    </cofactor>
    <text evidence="9">Binds 1 Mg(2+) ion per subunit.</text>
</comment>
<dbReference type="EMBL" id="AGXA01000020">
    <property type="protein sequence ID" value="EKU93427.1"/>
    <property type="molecule type" value="Genomic_DNA"/>
</dbReference>
<comment type="caution">
    <text evidence="11">The sequence shown here is derived from an EMBL/GenBank/DDBJ whole genome shotgun (WGS) entry which is preliminary data.</text>
</comment>
<evidence type="ECO:0000256" key="3">
    <source>
        <dbReference type="ARBA" id="ARBA00022723"/>
    </source>
</evidence>
<dbReference type="HAMAP" id="MF_00097">
    <property type="entry name" value="TMP_synthase"/>
    <property type="match status" value="1"/>
</dbReference>
<reference evidence="11 12" key="1">
    <citation type="submission" date="2012-09" db="EMBL/GenBank/DDBJ databases">
        <title>The Genome Sequence of Alloiococcus otitis ATCC 51267.</title>
        <authorList>
            <consortium name="The Broad Institute Genome Sequencing Platform"/>
            <person name="Earl A."/>
            <person name="Ward D."/>
            <person name="Feldgarden M."/>
            <person name="Gevers D."/>
            <person name="Huys G."/>
            <person name="Walker B."/>
            <person name="Young S.K."/>
            <person name="Zeng Q."/>
            <person name="Gargeya S."/>
            <person name="Fitzgerald M."/>
            <person name="Haas B."/>
            <person name="Abouelleil A."/>
            <person name="Alvarado L."/>
            <person name="Arachchi H.M."/>
            <person name="Berlin A.M."/>
            <person name="Chapman S.B."/>
            <person name="Goldberg J."/>
            <person name="Griggs A."/>
            <person name="Gujja S."/>
            <person name="Hansen M."/>
            <person name="Howarth C."/>
            <person name="Imamovic A."/>
            <person name="Larimer J."/>
            <person name="McCowen C."/>
            <person name="Montmayeur A."/>
            <person name="Murphy C."/>
            <person name="Neiman D."/>
            <person name="Pearson M."/>
            <person name="Priest M."/>
            <person name="Roberts A."/>
            <person name="Saif S."/>
            <person name="Shea T."/>
            <person name="Sisk P."/>
            <person name="Sykes S."/>
            <person name="Wortman J."/>
            <person name="Nusbaum C."/>
            <person name="Birren B."/>
        </authorList>
    </citation>
    <scope>NUCLEOTIDE SEQUENCE [LARGE SCALE GENOMIC DNA]</scope>
    <source>
        <strain evidence="11 12">ATCC 51267</strain>
    </source>
</reference>
<evidence type="ECO:0000256" key="4">
    <source>
        <dbReference type="ARBA" id="ARBA00022842"/>
    </source>
</evidence>
<dbReference type="GO" id="GO:0005737">
    <property type="term" value="C:cytoplasm"/>
    <property type="evidence" value="ECO:0007669"/>
    <property type="project" value="TreeGrafter"/>
</dbReference>
<evidence type="ECO:0000259" key="10">
    <source>
        <dbReference type="Pfam" id="PF02581"/>
    </source>
</evidence>
<dbReference type="OrthoDB" id="9812206at2"/>
<name>K9ERB8_9LACT</name>
<dbReference type="CDD" id="cd00564">
    <property type="entry name" value="TMP_TenI"/>
    <property type="match status" value="1"/>
</dbReference>
<feature type="binding site" evidence="9">
    <location>
        <begin position="150"/>
        <end position="152"/>
    </location>
    <ligand>
        <name>2-[(2R,5Z)-2-carboxy-4-methylthiazol-5(2H)-ylidene]ethyl phosphate</name>
        <dbReference type="ChEBI" id="CHEBI:62899"/>
    </ligand>
</feature>
<dbReference type="SUPFAM" id="SSF51391">
    <property type="entry name" value="Thiamin phosphate synthase"/>
    <property type="match status" value="1"/>
</dbReference>
<dbReference type="PANTHER" id="PTHR20857:SF15">
    <property type="entry name" value="THIAMINE-PHOSPHATE SYNTHASE"/>
    <property type="match status" value="1"/>
</dbReference>
<comment type="similarity">
    <text evidence="9">Belongs to the thiamine-phosphate synthase family.</text>
</comment>
<dbReference type="RefSeq" id="WP_003777929.1">
    <property type="nucleotide sequence ID" value="NZ_JH992959.1"/>
</dbReference>
<feature type="binding site" evidence="9">
    <location>
        <begin position="41"/>
        <end position="45"/>
    </location>
    <ligand>
        <name>4-amino-2-methyl-5-(diphosphooxymethyl)pyrimidine</name>
        <dbReference type="ChEBI" id="CHEBI:57841"/>
    </ligand>
</feature>
<feature type="binding site" evidence="9">
    <location>
        <position position="153"/>
    </location>
    <ligand>
        <name>4-amino-2-methyl-5-(diphosphooxymethyl)pyrimidine</name>
        <dbReference type="ChEBI" id="CHEBI:57841"/>
    </ligand>
</feature>
<dbReference type="HOGENOM" id="CLU_018272_3_2_9"/>
<sequence>MTDFNPDHLTHYFIVGPQNTLGRDPLQVVEAAIEAGMTMIQIRDKEGEAKEIIDLTNKTADLIQKMGKEEEVSLLVNDRLDIVLACRDLGYKVDGIHVGQDDIPVSVCRKYLGPDSIVGLSAATHQLIDYVKQTDTKDIDYFGAGPLHETATKPDAGYDKTQKGPIQLRDLDELKTLADISPIPVVVGGGVKAKDLADLKQTGVAGYFVVSAIAGAHDPGQAARELITTWQNAEK</sequence>
<feature type="binding site" evidence="9">
    <location>
        <position position="78"/>
    </location>
    <ligand>
        <name>Mg(2+)</name>
        <dbReference type="ChEBI" id="CHEBI:18420"/>
    </ligand>
</feature>
<keyword evidence="12" id="KW-1185">Reference proteome</keyword>
<dbReference type="Proteomes" id="UP000009875">
    <property type="component" value="Unassembled WGS sequence"/>
</dbReference>
<dbReference type="InterPro" id="IPR022998">
    <property type="entry name" value="ThiamineP_synth_TenI"/>
</dbReference>
<dbReference type="GO" id="GO:0009228">
    <property type="term" value="P:thiamine biosynthetic process"/>
    <property type="evidence" value="ECO:0007669"/>
    <property type="project" value="UniProtKB-KW"/>
</dbReference>
<keyword evidence="4 9" id="KW-0460">Magnesium</keyword>
<dbReference type="eggNOG" id="COG0352">
    <property type="taxonomic scope" value="Bacteria"/>
</dbReference>
<comment type="pathway">
    <text evidence="1 9">Cofactor biosynthesis; thiamine diphosphate biosynthesis; thiamine phosphate from 4-amino-2-methyl-5-diphosphomethylpyrimidine and 4-methyl-5-(2-phosphoethyl)-thiazole: step 1/1.</text>
</comment>
<dbReference type="PANTHER" id="PTHR20857">
    <property type="entry name" value="THIAMINE-PHOSPHATE PYROPHOSPHORYLASE"/>
    <property type="match status" value="1"/>
</dbReference>
<dbReference type="InterPro" id="IPR036206">
    <property type="entry name" value="ThiamineP_synth_sf"/>
</dbReference>
<keyword evidence="5 9" id="KW-0784">Thiamine biosynthesis</keyword>
<dbReference type="InterPro" id="IPR034291">
    <property type="entry name" value="TMP_synthase"/>
</dbReference>
<gene>
    <name evidence="9" type="primary">thiE</name>
    <name evidence="11" type="ORF">HMPREF9698_00959</name>
</gene>
<evidence type="ECO:0000256" key="2">
    <source>
        <dbReference type="ARBA" id="ARBA00022679"/>
    </source>
</evidence>
<dbReference type="AlphaFoldDB" id="K9ERB8"/>
<feature type="binding site" evidence="9">
    <location>
        <position position="102"/>
    </location>
    <ligand>
        <name>Mg(2+)</name>
        <dbReference type="ChEBI" id="CHEBI:18420"/>
    </ligand>
</feature>
<dbReference type="InterPro" id="IPR013785">
    <property type="entry name" value="Aldolase_TIM"/>
</dbReference>
<dbReference type="PATRIC" id="fig|883081.3.peg.955"/>
<dbReference type="GO" id="GO:0009229">
    <property type="term" value="P:thiamine diphosphate biosynthetic process"/>
    <property type="evidence" value="ECO:0007669"/>
    <property type="project" value="UniProtKB-UniRule"/>
</dbReference>
<evidence type="ECO:0000313" key="11">
    <source>
        <dbReference type="EMBL" id="EKU93427.1"/>
    </source>
</evidence>
<comment type="function">
    <text evidence="9">Condenses 4-methyl-5-(beta-hydroxyethyl)thiazole monophosphate (THZ-P) and 2-methyl-4-amino-5-hydroxymethyl pyrimidine pyrophosphate (HMP-PP) to form thiamine monophosphate (TMP).</text>
</comment>
<evidence type="ECO:0000256" key="9">
    <source>
        <dbReference type="HAMAP-Rule" id="MF_00097"/>
    </source>
</evidence>
<feature type="binding site" evidence="9">
    <location>
        <begin position="210"/>
        <end position="211"/>
    </location>
    <ligand>
        <name>2-[(2R,5Z)-2-carboxy-4-methylthiazol-5(2H)-ylidene]ethyl phosphate</name>
        <dbReference type="ChEBI" id="CHEBI:62899"/>
    </ligand>
</feature>
<evidence type="ECO:0000256" key="6">
    <source>
        <dbReference type="ARBA" id="ARBA00047334"/>
    </source>
</evidence>